<keyword evidence="3" id="KW-1185">Reference proteome</keyword>
<feature type="region of interest" description="Disordered" evidence="1">
    <location>
        <begin position="266"/>
        <end position="289"/>
    </location>
</feature>
<dbReference type="EMBL" id="ML119051">
    <property type="protein sequence ID" value="ROT42870.1"/>
    <property type="molecule type" value="Genomic_DNA"/>
</dbReference>
<reference evidence="2 3" key="1">
    <citation type="journal article" date="2018" name="Mol. Ecol.">
        <title>The obligate alkalophilic soda-lake fungus Sodiomyces alkalinus has shifted to a protein diet.</title>
        <authorList>
            <person name="Grum-Grzhimaylo A.A."/>
            <person name="Falkoski D.L."/>
            <person name="van den Heuvel J."/>
            <person name="Valero-Jimenez C.A."/>
            <person name="Min B."/>
            <person name="Choi I.G."/>
            <person name="Lipzen A."/>
            <person name="Daum C.G."/>
            <person name="Aanen D.K."/>
            <person name="Tsang A."/>
            <person name="Henrissat B."/>
            <person name="Bilanenko E.N."/>
            <person name="de Vries R.P."/>
            <person name="van Kan J.A.L."/>
            <person name="Grigoriev I.V."/>
            <person name="Debets A.J.M."/>
        </authorList>
    </citation>
    <scope>NUCLEOTIDE SEQUENCE [LARGE SCALE GENOMIC DNA]</scope>
    <source>
        <strain evidence="2 3">F11</strain>
    </source>
</reference>
<gene>
    <name evidence="2" type="ORF">SODALDRAFT_268833</name>
</gene>
<organism evidence="2 3">
    <name type="scientific">Sodiomyces alkalinus (strain CBS 110278 / VKM F-3762 / F11)</name>
    <name type="common">Alkaliphilic filamentous fungus</name>
    <dbReference type="NCBI Taxonomy" id="1314773"/>
    <lineage>
        <taxon>Eukaryota</taxon>
        <taxon>Fungi</taxon>
        <taxon>Dikarya</taxon>
        <taxon>Ascomycota</taxon>
        <taxon>Pezizomycotina</taxon>
        <taxon>Sordariomycetes</taxon>
        <taxon>Hypocreomycetidae</taxon>
        <taxon>Glomerellales</taxon>
        <taxon>Plectosphaerellaceae</taxon>
        <taxon>Sodiomyces</taxon>
    </lineage>
</organism>
<dbReference type="RefSeq" id="XP_028470676.1">
    <property type="nucleotide sequence ID" value="XM_028607626.1"/>
</dbReference>
<dbReference type="AlphaFoldDB" id="A0A3N2Q800"/>
<accession>A0A3N2Q800</accession>
<evidence type="ECO:0000313" key="2">
    <source>
        <dbReference type="EMBL" id="ROT42870.1"/>
    </source>
</evidence>
<protein>
    <recommendedName>
        <fullName evidence="4">F-box domain-containing protein</fullName>
    </recommendedName>
</protein>
<dbReference type="Proteomes" id="UP000272025">
    <property type="component" value="Unassembled WGS sequence"/>
</dbReference>
<sequence>MHQAVDNLPNASHVENTKFLDTPDLCPDAAAPISLLDFLSNHVVLCRTVPHLFAYDRLNLAATNRSFRHLILDSPGVFRHLDLTHVRAARCDVDSVDHGNETWRNAQLNDFLTEDDFYSGPLRGIFASLQRSNLLADVQTLILDGLSVTSELCHELILDPKYNIRVLSLRDTKNLNERKLCRTLQYACRPSRPKNTPRLKALYVFGSSQPALHPEDTQEEWYQKKGKIITRPIGAEWADALVDCHGIIAFDTLPCQGPRHINSPAYGKVPHLHAAPPPPPPSSSSSGARTPQWAVASYALPGCAGCGAAPEGLITATRTPRAELPLLSPPPLFASSLQAAATPNTPCSSSSGGGASSSFVARCSDCIRDRYCFSCSSWWCEDCYAPPTEPSHPTTALSLAPSDVVVVNPQGDAWVQQHEEESRAAAARAKPKARMLKSCWECGSNVSFCVSPRHRHLGIVGTAADGWIPVP</sequence>
<evidence type="ECO:0008006" key="4">
    <source>
        <dbReference type="Google" id="ProtNLM"/>
    </source>
</evidence>
<dbReference type="STRING" id="1314773.A0A3N2Q800"/>
<dbReference type="GeneID" id="39576104"/>
<proteinExistence type="predicted"/>
<name>A0A3N2Q800_SODAK</name>
<dbReference type="OrthoDB" id="5345494at2759"/>
<evidence type="ECO:0000313" key="3">
    <source>
        <dbReference type="Proteomes" id="UP000272025"/>
    </source>
</evidence>
<evidence type="ECO:0000256" key="1">
    <source>
        <dbReference type="SAM" id="MobiDB-lite"/>
    </source>
</evidence>